<keyword evidence="2" id="KW-0812">Transmembrane</keyword>
<reference evidence="3 4" key="1">
    <citation type="journal article" date="2013" name="Genome Announc.">
        <title>Complete Genome Sequence of the Solvent Producer Clostridium saccharobutylicum NCP262 (DSM 13864).</title>
        <authorList>
            <person name="Poehlein A."/>
            <person name="Hartwich K."/>
            <person name="Krabben P."/>
            <person name="Ehrenreich A."/>
            <person name="Liebl W."/>
            <person name="Durre P."/>
            <person name="Gottschalk G."/>
            <person name="Daniel R."/>
        </authorList>
    </citation>
    <scope>NUCLEOTIDE SEQUENCE [LARGE SCALE GENOMIC DNA]</scope>
    <source>
        <strain evidence="3">DSM 13864</strain>
    </source>
</reference>
<evidence type="ECO:0000256" key="2">
    <source>
        <dbReference type="SAM" id="Phobius"/>
    </source>
</evidence>
<feature type="compositionally biased region" description="Basic and acidic residues" evidence="1">
    <location>
        <begin position="51"/>
        <end position="64"/>
    </location>
</feature>
<gene>
    <name evidence="3" type="ORF">CLSA_c34700</name>
</gene>
<dbReference type="HOGENOM" id="CLU_2154001_0_0_9"/>
<feature type="compositionally biased region" description="Polar residues" evidence="1">
    <location>
        <begin position="65"/>
        <end position="90"/>
    </location>
</feature>
<proteinExistence type="predicted"/>
<protein>
    <submittedName>
        <fullName evidence="3">Uncharacterized protein</fullName>
    </submittedName>
</protein>
<dbReference type="KEGG" id="csb:CLSA_c34700"/>
<dbReference type="eggNOG" id="ENOG50328A7">
    <property type="taxonomic scope" value="Bacteria"/>
</dbReference>
<dbReference type="PATRIC" id="fig|1345695.10.peg.3085"/>
<feature type="transmembrane region" description="Helical" evidence="2">
    <location>
        <begin position="6"/>
        <end position="24"/>
    </location>
</feature>
<dbReference type="OrthoDB" id="10013211at2"/>
<keyword evidence="2" id="KW-1133">Transmembrane helix</keyword>
<keyword evidence="2" id="KW-0472">Membrane</keyword>
<keyword evidence="4" id="KW-1185">Reference proteome</keyword>
<evidence type="ECO:0000313" key="4">
    <source>
        <dbReference type="Proteomes" id="UP000017118"/>
    </source>
</evidence>
<evidence type="ECO:0000313" key="3">
    <source>
        <dbReference type="EMBL" id="AGX44432.1"/>
    </source>
</evidence>
<name>U5MYA5_CLOSA</name>
<accession>U5MYA5</accession>
<sequence>MKLKYYGIGISLAIVAIYGTLTFIDSNYRNSKIKNNSEEIAKSVEQINTLDNKEDIDNKEDVVNDKSQNQTSKDNSISLQPLPIPNTNDSIKAEELPIPNSNLNVTIDYLS</sequence>
<feature type="region of interest" description="Disordered" evidence="1">
    <location>
        <begin position="51"/>
        <end position="95"/>
    </location>
</feature>
<dbReference type="EMBL" id="CP006721">
    <property type="protein sequence ID" value="AGX44432.1"/>
    <property type="molecule type" value="Genomic_DNA"/>
</dbReference>
<organism evidence="3 4">
    <name type="scientific">Clostridium saccharobutylicum DSM 13864</name>
    <dbReference type="NCBI Taxonomy" id="1345695"/>
    <lineage>
        <taxon>Bacteria</taxon>
        <taxon>Bacillati</taxon>
        <taxon>Bacillota</taxon>
        <taxon>Clostridia</taxon>
        <taxon>Eubacteriales</taxon>
        <taxon>Clostridiaceae</taxon>
        <taxon>Clostridium</taxon>
    </lineage>
</organism>
<evidence type="ECO:0000256" key="1">
    <source>
        <dbReference type="SAM" id="MobiDB-lite"/>
    </source>
</evidence>
<dbReference type="GeneID" id="55475803"/>
<dbReference type="RefSeq" id="WP_022747610.1">
    <property type="nucleotide sequence ID" value="NC_022571.1"/>
</dbReference>
<dbReference type="Proteomes" id="UP000017118">
    <property type="component" value="Chromosome"/>
</dbReference>
<dbReference type="AlphaFoldDB" id="U5MYA5"/>